<dbReference type="PANTHER" id="PTHR11848">
    <property type="entry name" value="TGF-BETA FAMILY"/>
    <property type="match status" value="1"/>
</dbReference>
<evidence type="ECO:0000256" key="2">
    <source>
        <dbReference type="ARBA" id="ARBA00006656"/>
    </source>
</evidence>
<protein>
    <recommendedName>
        <fullName evidence="9">TGF-beta family profile domain-containing protein</fullName>
    </recommendedName>
</protein>
<reference evidence="10" key="1">
    <citation type="submission" date="2014-08" db="EMBL/GenBank/DDBJ databases">
        <authorList>
            <person name="Murali S."/>
            <person name="Richards S."/>
            <person name="Bandaranaike D."/>
            <person name="Bellair M."/>
            <person name="Blankenburg K."/>
            <person name="Chao H."/>
            <person name="Dinh H."/>
            <person name="Doddapaneni H."/>
            <person name="Dugan-Rocha S."/>
            <person name="Elkadiri S."/>
            <person name="Gnanaolivu R."/>
            <person name="Hughes D."/>
            <person name="Lee S."/>
            <person name="Li M."/>
            <person name="Ming W."/>
            <person name="Munidasa M."/>
            <person name="Muniz J."/>
            <person name="Nguyen L."/>
            <person name="Osuji N."/>
            <person name="Pu L.-L."/>
            <person name="Puazo M."/>
            <person name="Skinner E."/>
            <person name="Qu C."/>
            <person name="Quiroz J."/>
            <person name="Raj R."/>
            <person name="Weissenberger G."/>
            <person name="Xin Y."/>
            <person name="Zou X."/>
            <person name="Han Y."/>
            <person name="Worley K."/>
            <person name="Muzny D."/>
            <person name="Gibbs R."/>
        </authorList>
    </citation>
    <scope>NUCLEOTIDE SEQUENCE</scope>
    <source>
        <strain evidence="10">HAZT.00-mixed</strain>
        <tissue evidence="10">Whole organism</tissue>
    </source>
</reference>
<keyword evidence="7" id="KW-0325">Glycoprotein</keyword>
<dbReference type="FunFam" id="2.10.90.10:FF:000001">
    <property type="entry name" value="Bone morphogenetic protein 4"/>
    <property type="match status" value="1"/>
</dbReference>
<evidence type="ECO:0000256" key="1">
    <source>
        <dbReference type="ARBA" id="ARBA00004613"/>
    </source>
</evidence>
<evidence type="ECO:0000256" key="5">
    <source>
        <dbReference type="ARBA" id="ARBA00023030"/>
    </source>
</evidence>
<evidence type="ECO:0000256" key="4">
    <source>
        <dbReference type="ARBA" id="ARBA00022729"/>
    </source>
</evidence>
<dbReference type="SMART" id="SM00204">
    <property type="entry name" value="TGFB"/>
    <property type="match status" value="1"/>
</dbReference>
<dbReference type="CDD" id="cd13761">
    <property type="entry name" value="TGF_beta_BMP5_like"/>
    <property type="match status" value="1"/>
</dbReference>
<sequence length="219" mass="24958">MLYFDTSEVSLDYTILGAELRLHYQPHLPEFVDQHLEERMSKPLILHAYVVADALGSELEVAQLALPREERWLQLNVTLPTLAWIIQPSQNRGFRLAVTREGETDIPRSDTTCQMRPLHVSFKDLDWENWVIAPDGYDANFCQGRCDFPIPPDKNATNHAIVQTLIKVLQAVREGETVPPAACCTPNELATISVLYYDYSNNVVLKKYPKMIVKNCACR</sequence>
<keyword evidence="6" id="KW-1015">Disulfide bond</keyword>
<evidence type="ECO:0000256" key="3">
    <source>
        <dbReference type="ARBA" id="ARBA00022525"/>
    </source>
</evidence>
<keyword evidence="5 8" id="KW-0339">Growth factor</keyword>
<reference evidence="10" key="3">
    <citation type="submission" date="2019-06" db="EMBL/GenBank/DDBJ databases">
        <authorList>
            <person name="Poynton C."/>
            <person name="Hasenbein S."/>
            <person name="Benoit J.B."/>
            <person name="Sepulveda M.S."/>
            <person name="Poelchau M.F."/>
            <person name="Murali S.C."/>
            <person name="Chen S."/>
            <person name="Glastad K.M."/>
            <person name="Werren J.H."/>
            <person name="Vineis J.H."/>
            <person name="Bowen J.L."/>
            <person name="Friedrich M."/>
            <person name="Jones J."/>
            <person name="Robertson H.M."/>
            <person name="Feyereisen R."/>
            <person name="Mechler-Hickson A."/>
            <person name="Mathers N."/>
            <person name="Lee C.E."/>
            <person name="Colbourne J.K."/>
            <person name="Biales A."/>
            <person name="Johnston J.S."/>
            <person name="Wellborn G.A."/>
            <person name="Rosendale A.J."/>
            <person name="Cridge A.G."/>
            <person name="Munoz-Torres M.C."/>
            <person name="Bain P.A."/>
            <person name="Manny A.R."/>
            <person name="Major K.M."/>
            <person name="Lambert F.N."/>
            <person name="Vulpe C.D."/>
            <person name="Tuck P."/>
            <person name="Blalock B.J."/>
            <person name="Lin Y.-Y."/>
            <person name="Smith M.E."/>
            <person name="Ochoa-Acuna H."/>
            <person name="Chen M.-J.M."/>
            <person name="Childers C.P."/>
            <person name="Qu J."/>
            <person name="Dugan S."/>
            <person name="Lee S.L."/>
            <person name="Chao H."/>
            <person name="Dinh H."/>
            <person name="Han Y."/>
            <person name="Doddapaneni H."/>
            <person name="Worley K.C."/>
            <person name="Muzny D.M."/>
            <person name="Gibbs R.A."/>
            <person name="Richards S."/>
        </authorList>
    </citation>
    <scope>NUCLEOTIDE SEQUENCE</scope>
    <source>
        <strain evidence="10">HAZT.00-mixed</strain>
        <tissue evidence="10">Whole organism</tissue>
    </source>
</reference>
<dbReference type="Gene3D" id="2.10.90.10">
    <property type="entry name" value="Cystine-knot cytokines"/>
    <property type="match status" value="1"/>
</dbReference>
<name>A0A6A0GX07_HYAAZ</name>
<comment type="caution">
    <text evidence="10">The sequence shown here is derived from an EMBL/GenBank/DDBJ whole genome shotgun (WGS) entry which is preliminary data.</text>
</comment>
<keyword evidence="3" id="KW-0964">Secreted</keyword>
<dbReference type="InterPro" id="IPR015615">
    <property type="entry name" value="TGF-beta-rel"/>
</dbReference>
<dbReference type="PROSITE" id="PS51362">
    <property type="entry name" value="TGF_BETA_2"/>
    <property type="match status" value="1"/>
</dbReference>
<dbReference type="AlphaFoldDB" id="A0A6A0GX07"/>
<dbReference type="InterPro" id="IPR029034">
    <property type="entry name" value="Cystine-knot_cytokine"/>
</dbReference>
<dbReference type="GO" id="GO:0008083">
    <property type="term" value="F:growth factor activity"/>
    <property type="evidence" value="ECO:0007669"/>
    <property type="project" value="UniProtKB-KW"/>
</dbReference>
<evidence type="ECO:0000313" key="10">
    <source>
        <dbReference type="EMBL" id="KAA0189438.1"/>
    </source>
</evidence>
<dbReference type="InterPro" id="IPR001111">
    <property type="entry name" value="TGF-b_propeptide"/>
</dbReference>
<reference evidence="10" key="2">
    <citation type="journal article" date="2018" name="Environ. Sci. Technol.">
        <title>The Toxicogenome of Hyalella azteca: A Model for Sediment Ecotoxicology and Evolutionary Toxicology.</title>
        <authorList>
            <person name="Poynton H.C."/>
            <person name="Hasenbein S."/>
            <person name="Benoit J.B."/>
            <person name="Sepulveda M.S."/>
            <person name="Poelchau M.F."/>
            <person name="Hughes D.S.T."/>
            <person name="Murali S.C."/>
            <person name="Chen S."/>
            <person name="Glastad K.M."/>
            <person name="Goodisman M.A.D."/>
            <person name="Werren J.H."/>
            <person name="Vineis J.H."/>
            <person name="Bowen J.L."/>
            <person name="Friedrich M."/>
            <person name="Jones J."/>
            <person name="Robertson H.M."/>
            <person name="Feyereisen R."/>
            <person name="Mechler-Hickson A."/>
            <person name="Mathers N."/>
            <person name="Lee C.E."/>
            <person name="Colbourne J.K."/>
            <person name="Biales A."/>
            <person name="Johnston J.S."/>
            <person name="Wellborn G.A."/>
            <person name="Rosendale A.J."/>
            <person name="Cridge A.G."/>
            <person name="Munoz-Torres M.C."/>
            <person name="Bain P.A."/>
            <person name="Manny A.R."/>
            <person name="Major K.M."/>
            <person name="Lambert F.N."/>
            <person name="Vulpe C.D."/>
            <person name="Tuck P."/>
            <person name="Blalock B.J."/>
            <person name="Lin Y.Y."/>
            <person name="Smith M.E."/>
            <person name="Ochoa-Acuna H."/>
            <person name="Chen M.M."/>
            <person name="Childers C.P."/>
            <person name="Qu J."/>
            <person name="Dugan S."/>
            <person name="Lee S.L."/>
            <person name="Chao H."/>
            <person name="Dinh H."/>
            <person name="Han Y."/>
            <person name="Doddapaneni H."/>
            <person name="Worley K.C."/>
            <person name="Muzny D.M."/>
            <person name="Gibbs R.A."/>
            <person name="Richards S."/>
        </authorList>
    </citation>
    <scope>NUCLEOTIDE SEQUENCE</scope>
    <source>
        <strain evidence="10">HAZT.00-mixed</strain>
        <tissue evidence="10">Whole organism</tissue>
    </source>
</reference>
<dbReference type="Pfam" id="PF00019">
    <property type="entry name" value="TGF_beta"/>
    <property type="match status" value="1"/>
</dbReference>
<feature type="domain" description="TGF-beta family profile" evidence="9">
    <location>
        <begin position="92"/>
        <end position="219"/>
    </location>
</feature>
<accession>A0A6A0GX07</accession>
<dbReference type="SUPFAM" id="SSF57501">
    <property type="entry name" value="Cystine-knot cytokines"/>
    <property type="match status" value="1"/>
</dbReference>
<dbReference type="Pfam" id="PF00688">
    <property type="entry name" value="TGFb_propeptide"/>
    <property type="match status" value="1"/>
</dbReference>
<dbReference type="GO" id="GO:0005615">
    <property type="term" value="C:extracellular space"/>
    <property type="evidence" value="ECO:0007669"/>
    <property type="project" value="TreeGrafter"/>
</dbReference>
<comment type="similarity">
    <text evidence="2 8">Belongs to the TGF-beta family.</text>
</comment>
<dbReference type="GO" id="GO:0005125">
    <property type="term" value="F:cytokine activity"/>
    <property type="evidence" value="ECO:0007669"/>
    <property type="project" value="TreeGrafter"/>
</dbReference>
<dbReference type="PANTHER" id="PTHR11848:SF310">
    <property type="entry name" value="PROTEIN 60A-RELATED"/>
    <property type="match status" value="1"/>
</dbReference>
<evidence type="ECO:0000256" key="8">
    <source>
        <dbReference type="RuleBase" id="RU000354"/>
    </source>
</evidence>
<dbReference type="PRINTS" id="PR00669">
    <property type="entry name" value="INHIBINA"/>
</dbReference>
<proteinExistence type="inferred from homology"/>
<comment type="subcellular location">
    <subcellularLocation>
        <location evidence="1">Secreted</location>
    </subcellularLocation>
</comment>
<evidence type="ECO:0000259" key="9">
    <source>
        <dbReference type="PROSITE" id="PS51362"/>
    </source>
</evidence>
<dbReference type="InterPro" id="IPR001839">
    <property type="entry name" value="TGF-b_C"/>
</dbReference>
<evidence type="ECO:0000256" key="6">
    <source>
        <dbReference type="ARBA" id="ARBA00023157"/>
    </source>
</evidence>
<gene>
    <name evidence="10" type="ORF">HAZT_HAZT009968</name>
</gene>
<dbReference type="OrthoDB" id="5987191at2759"/>
<dbReference type="InterPro" id="IPR017948">
    <property type="entry name" value="TGFb_CS"/>
</dbReference>
<dbReference type="EMBL" id="JQDR03013536">
    <property type="protein sequence ID" value="KAA0189438.1"/>
    <property type="molecule type" value="Genomic_DNA"/>
</dbReference>
<keyword evidence="4" id="KW-0732">Signal</keyword>
<evidence type="ECO:0000256" key="7">
    <source>
        <dbReference type="ARBA" id="ARBA00023180"/>
    </source>
</evidence>
<dbReference type="PROSITE" id="PS00250">
    <property type="entry name" value="TGF_BETA_1"/>
    <property type="match status" value="1"/>
</dbReference>
<organism evidence="10">
    <name type="scientific">Hyalella azteca</name>
    <name type="common">Amphipod</name>
    <dbReference type="NCBI Taxonomy" id="294128"/>
    <lineage>
        <taxon>Eukaryota</taxon>
        <taxon>Metazoa</taxon>
        <taxon>Ecdysozoa</taxon>
        <taxon>Arthropoda</taxon>
        <taxon>Crustacea</taxon>
        <taxon>Multicrustacea</taxon>
        <taxon>Malacostraca</taxon>
        <taxon>Eumalacostraca</taxon>
        <taxon>Peracarida</taxon>
        <taxon>Amphipoda</taxon>
        <taxon>Senticaudata</taxon>
        <taxon>Talitrida</taxon>
        <taxon>Talitroidea</taxon>
        <taxon>Hyalellidae</taxon>
        <taxon>Hyalella</taxon>
    </lineage>
</organism>
<dbReference type="Proteomes" id="UP000711488">
    <property type="component" value="Unassembled WGS sequence"/>
</dbReference>